<organism evidence="11 13">
    <name type="scientific">Limosilactobacillus mucosae</name>
    <name type="common">Lactobacillus mucosae</name>
    <dbReference type="NCBI Taxonomy" id="97478"/>
    <lineage>
        <taxon>Bacteria</taxon>
        <taxon>Bacillati</taxon>
        <taxon>Bacillota</taxon>
        <taxon>Bacilli</taxon>
        <taxon>Lactobacillales</taxon>
        <taxon>Lactobacillaceae</taxon>
        <taxon>Limosilactobacillus</taxon>
    </lineage>
</organism>
<accession>A0A099YCV0</accession>
<dbReference type="EMBL" id="JAQOND010000011">
    <property type="protein sequence ID" value="MDC2827227.1"/>
    <property type="molecule type" value="Genomic_DNA"/>
</dbReference>
<keyword evidence="7 9" id="KW-0924">Ammonia transport</keyword>
<evidence type="ECO:0000256" key="8">
    <source>
        <dbReference type="ARBA" id="ARBA00050025"/>
    </source>
</evidence>
<proteinExistence type="inferred from homology"/>
<evidence type="ECO:0000313" key="12">
    <source>
        <dbReference type="EMBL" id="MDC2827227.1"/>
    </source>
</evidence>
<dbReference type="Proteomes" id="UP001218021">
    <property type="component" value="Unassembled WGS sequence"/>
</dbReference>
<comment type="similarity">
    <text evidence="2 9">Belongs to the ammonia transporter channel (TC 1.A.11.2) family.</text>
</comment>
<gene>
    <name evidence="11" type="ORF">LX03_10460</name>
    <name evidence="12" type="ORF">PO158_02855</name>
</gene>
<keyword evidence="5 9" id="KW-1133">Transmembrane helix</keyword>
<dbReference type="EMBL" id="JROC01000037">
    <property type="protein sequence ID" value="KGL66375.1"/>
    <property type="molecule type" value="Genomic_DNA"/>
</dbReference>
<feature type="transmembrane region" description="Helical" evidence="9">
    <location>
        <begin position="6"/>
        <end position="28"/>
    </location>
</feature>
<evidence type="ECO:0000256" key="3">
    <source>
        <dbReference type="ARBA" id="ARBA00022448"/>
    </source>
</evidence>
<feature type="transmembrane region" description="Helical" evidence="9">
    <location>
        <begin position="195"/>
        <end position="215"/>
    </location>
</feature>
<feature type="transmembrane region" description="Helical" evidence="9">
    <location>
        <begin position="40"/>
        <end position="61"/>
    </location>
</feature>
<feature type="transmembrane region" description="Helical" evidence="9">
    <location>
        <begin position="350"/>
        <end position="372"/>
    </location>
</feature>
<reference evidence="11 13" key="1">
    <citation type="submission" date="2014-09" db="EMBL/GenBank/DDBJ databases">
        <title>Lactobacillus mucosae CRL573 Genome Sequencing.</title>
        <authorList>
            <person name="Bleckwedel J."/>
            <person name="Teran L.C."/>
            <person name="Bonacina J."/>
            <person name="Saavedra L."/>
            <person name="Mozzi F.B."/>
            <person name="Raya R.R."/>
        </authorList>
    </citation>
    <scope>NUCLEOTIDE SEQUENCE [LARGE SCALE GENOMIC DNA]</scope>
    <source>
        <strain evidence="11 13">CRL573</strain>
    </source>
</reference>
<protein>
    <recommendedName>
        <fullName evidence="8 9">Ammonium transporter</fullName>
    </recommendedName>
</protein>
<keyword evidence="3 9" id="KW-0813">Transport</keyword>
<feature type="transmembrane region" description="Helical" evidence="9">
    <location>
        <begin position="164"/>
        <end position="183"/>
    </location>
</feature>
<feature type="domain" description="Ammonium transporter AmtB-like" evidence="10">
    <location>
        <begin position="8"/>
        <end position="399"/>
    </location>
</feature>
<dbReference type="AlphaFoldDB" id="A0A099YCV0"/>
<comment type="subcellular location">
    <subcellularLocation>
        <location evidence="9">Cell membrane</location>
        <topology evidence="9">Multi-pass membrane protein</topology>
    </subcellularLocation>
    <subcellularLocation>
        <location evidence="1">Membrane</location>
        <topology evidence="1">Multi-pass membrane protein</topology>
    </subcellularLocation>
</comment>
<evidence type="ECO:0000313" key="11">
    <source>
        <dbReference type="EMBL" id="KGL66375.1"/>
    </source>
</evidence>
<sequence length="409" mass="43431">MSTANTLFVMIASILVFLMTPGLAFFYGGLVSRRNIVNTFMSVFFVCGLSVLLWVAVGWSLSFSGNGAIVGNLHQLMMHGTNLKQLTTGKIPVGIFSIFEMMFALITPALFVGAIVGRVRFKFLTFFIICWSILIYYPLVHLVWGGGLLSKLGTLDFAGGTVVHINAGVTALVLSAMIGPRLHTKDSDGPADRSWVLLGTTLLWIGWDGFNAGSALAVNSIAMQAFLTTTVAAAAAMVTWQLLEIYTEGHTTLVGTCTGVLCGLVGITPACGYVTLTGALIIGIGSSLISGWFITKIKPRLKVDDTLDAFGCHGVSGIWGSIATGLFATHTVNPAVTHDGLLMGGGFTQFGIQILATLVTIIATAAMVWAIVKVLGRFMTIRVSAREEGRGLDISEHHELIGSLANPQL</sequence>
<evidence type="ECO:0000256" key="4">
    <source>
        <dbReference type="ARBA" id="ARBA00022692"/>
    </source>
</evidence>
<feature type="transmembrane region" description="Helical" evidence="9">
    <location>
        <begin position="123"/>
        <end position="144"/>
    </location>
</feature>
<dbReference type="RefSeq" id="WP_033935001.1">
    <property type="nucleotide sequence ID" value="NZ_CP186923.1"/>
</dbReference>
<feature type="transmembrane region" description="Helical" evidence="9">
    <location>
        <begin position="93"/>
        <end position="116"/>
    </location>
</feature>
<evidence type="ECO:0000259" key="10">
    <source>
        <dbReference type="Pfam" id="PF00909"/>
    </source>
</evidence>
<evidence type="ECO:0000256" key="9">
    <source>
        <dbReference type="RuleBase" id="RU362002"/>
    </source>
</evidence>
<feature type="transmembrane region" description="Helical" evidence="9">
    <location>
        <begin position="250"/>
        <end position="267"/>
    </location>
</feature>
<dbReference type="PROSITE" id="PS01219">
    <property type="entry name" value="AMMONIUM_TRANSP"/>
    <property type="match status" value="1"/>
</dbReference>
<dbReference type="Pfam" id="PF00909">
    <property type="entry name" value="Ammonium_transp"/>
    <property type="match status" value="1"/>
</dbReference>
<dbReference type="GO" id="GO:0008519">
    <property type="term" value="F:ammonium channel activity"/>
    <property type="evidence" value="ECO:0007669"/>
    <property type="project" value="InterPro"/>
</dbReference>
<dbReference type="Gene3D" id="1.10.3430.10">
    <property type="entry name" value="Ammonium transporter AmtB like domains"/>
    <property type="match status" value="1"/>
</dbReference>
<keyword evidence="6 9" id="KW-0472">Membrane</keyword>
<dbReference type="InterPro" id="IPR018047">
    <property type="entry name" value="Ammonium_transpt_CS"/>
</dbReference>
<dbReference type="NCBIfam" id="TIGR00836">
    <property type="entry name" value="amt"/>
    <property type="match status" value="1"/>
</dbReference>
<evidence type="ECO:0000256" key="7">
    <source>
        <dbReference type="ARBA" id="ARBA00023177"/>
    </source>
</evidence>
<evidence type="ECO:0000256" key="5">
    <source>
        <dbReference type="ARBA" id="ARBA00022989"/>
    </source>
</evidence>
<keyword evidence="4 9" id="KW-0812">Transmembrane</keyword>
<feature type="transmembrane region" description="Helical" evidence="9">
    <location>
        <begin position="307"/>
        <end position="330"/>
    </location>
</feature>
<dbReference type="Proteomes" id="UP000030001">
    <property type="component" value="Unassembled WGS sequence"/>
</dbReference>
<dbReference type="PANTHER" id="PTHR43029">
    <property type="entry name" value="AMMONIUM TRANSPORTER MEP2"/>
    <property type="match status" value="1"/>
</dbReference>
<name>A0A099YCV0_LIMMU</name>
<evidence type="ECO:0000256" key="2">
    <source>
        <dbReference type="ARBA" id="ARBA00005887"/>
    </source>
</evidence>
<dbReference type="SUPFAM" id="SSF111352">
    <property type="entry name" value="Ammonium transporter"/>
    <property type="match status" value="1"/>
</dbReference>
<evidence type="ECO:0000313" key="13">
    <source>
        <dbReference type="Proteomes" id="UP000030001"/>
    </source>
</evidence>
<dbReference type="InterPro" id="IPR029020">
    <property type="entry name" value="Ammonium/urea_transptr"/>
</dbReference>
<dbReference type="InterPro" id="IPR001905">
    <property type="entry name" value="Ammonium_transpt"/>
</dbReference>
<feature type="transmembrane region" description="Helical" evidence="9">
    <location>
        <begin position="221"/>
        <end position="243"/>
    </location>
</feature>
<feature type="transmembrane region" description="Helical" evidence="9">
    <location>
        <begin position="273"/>
        <end position="295"/>
    </location>
</feature>
<evidence type="ECO:0000256" key="6">
    <source>
        <dbReference type="ARBA" id="ARBA00023136"/>
    </source>
</evidence>
<dbReference type="PANTHER" id="PTHR43029:SF10">
    <property type="entry name" value="AMMONIUM TRANSPORTER MEP2"/>
    <property type="match status" value="1"/>
</dbReference>
<dbReference type="InterPro" id="IPR024041">
    <property type="entry name" value="NH4_transpt_AmtB-like_dom"/>
</dbReference>
<reference evidence="12" key="2">
    <citation type="submission" date="2023-01" db="EMBL/GenBank/DDBJ databases">
        <title>Genome analysis of 13 Lactobacillus isolated from gut of wild boar.</title>
        <authorList>
            <person name="Papp P."/>
            <person name="Libisch B."/>
            <person name="Nagy T."/>
            <person name="Olasz F."/>
        </authorList>
    </citation>
    <scope>NUCLEOTIDE SEQUENCE</scope>
    <source>
        <strain evidence="12">F108</strain>
    </source>
</reference>
<dbReference type="GO" id="GO:0005886">
    <property type="term" value="C:plasma membrane"/>
    <property type="evidence" value="ECO:0007669"/>
    <property type="project" value="UniProtKB-SubCell"/>
</dbReference>
<evidence type="ECO:0000256" key="1">
    <source>
        <dbReference type="ARBA" id="ARBA00004141"/>
    </source>
</evidence>
<comment type="caution">
    <text evidence="11">The sequence shown here is derived from an EMBL/GenBank/DDBJ whole genome shotgun (WGS) entry which is preliminary data.</text>
</comment>